<dbReference type="STRING" id="1776384.GCA_900086585_02191"/>
<dbReference type="Proteomes" id="UP000284841">
    <property type="component" value="Unassembled WGS sequence"/>
</dbReference>
<sequence length="231" mass="24569">MNYLDIANAPVLWYACIPLVILVLAVVLLICRKTLNIARKAGISVRECRKAFRTGAISAIGPSFAVFIVMVGLMSAIGTPMSWMRLSVIGSADAELLHAGLGASAVGQNLGSNEYNAVGYIASIWAMSTLGISWLINIFLIPSANKIEAKIKHRDDKLLQVVSVSCMIGIMSYMTVQNVIVGWDMAAAAAGAISSQLCLTKLSEKKTWLKEYVLGISMIIGMAVGMAASGV</sequence>
<dbReference type="AlphaFoldDB" id="A0A415E5C2"/>
<evidence type="ECO:0000313" key="3">
    <source>
        <dbReference type="Proteomes" id="UP000284841"/>
    </source>
</evidence>
<keyword evidence="1" id="KW-0812">Transmembrane</keyword>
<feature type="transmembrane region" description="Helical" evidence="1">
    <location>
        <begin position="117"/>
        <end position="137"/>
    </location>
</feature>
<feature type="transmembrane region" description="Helical" evidence="1">
    <location>
        <begin position="212"/>
        <end position="230"/>
    </location>
</feature>
<evidence type="ECO:0000256" key="1">
    <source>
        <dbReference type="SAM" id="Phobius"/>
    </source>
</evidence>
<keyword evidence="1" id="KW-0472">Membrane</keyword>
<dbReference type="Pfam" id="PF16481">
    <property type="entry name" value="DUF5058"/>
    <property type="match status" value="1"/>
</dbReference>
<gene>
    <name evidence="2" type="ORF">DW099_10210</name>
</gene>
<feature type="transmembrane region" description="Helical" evidence="1">
    <location>
        <begin position="12"/>
        <end position="31"/>
    </location>
</feature>
<keyword evidence="3" id="KW-1185">Reference proteome</keyword>
<protein>
    <submittedName>
        <fullName evidence="2">DUF5058 family protein</fullName>
    </submittedName>
</protein>
<feature type="transmembrane region" description="Helical" evidence="1">
    <location>
        <begin position="158"/>
        <end position="174"/>
    </location>
</feature>
<dbReference type="RefSeq" id="WP_118335469.1">
    <property type="nucleotide sequence ID" value="NZ_AP025567.1"/>
</dbReference>
<evidence type="ECO:0000313" key="2">
    <source>
        <dbReference type="EMBL" id="RHJ88725.1"/>
    </source>
</evidence>
<dbReference type="EMBL" id="QRMS01000002">
    <property type="protein sequence ID" value="RHJ88725.1"/>
    <property type="molecule type" value="Genomic_DNA"/>
</dbReference>
<feature type="transmembrane region" description="Helical" evidence="1">
    <location>
        <begin position="52"/>
        <end position="77"/>
    </location>
</feature>
<proteinExistence type="predicted"/>
<dbReference type="InterPro" id="IPR032479">
    <property type="entry name" value="DUF5058"/>
</dbReference>
<organism evidence="2 3">
    <name type="scientific">Emergencia timonensis</name>
    <dbReference type="NCBI Taxonomy" id="1776384"/>
    <lineage>
        <taxon>Bacteria</taxon>
        <taxon>Bacillati</taxon>
        <taxon>Bacillota</taxon>
        <taxon>Clostridia</taxon>
        <taxon>Peptostreptococcales</taxon>
        <taxon>Anaerovoracaceae</taxon>
        <taxon>Emergencia</taxon>
    </lineage>
</organism>
<comment type="caution">
    <text evidence="2">The sequence shown here is derived from an EMBL/GenBank/DDBJ whole genome shotgun (WGS) entry which is preliminary data.</text>
</comment>
<accession>A0A415E5C2</accession>
<dbReference type="OrthoDB" id="86868at2"/>
<name>A0A415E5C2_9FIRM</name>
<reference evidence="2 3" key="1">
    <citation type="submission" date="2018-08" db="EMBL/GenBank/DDBJ databases">
        <title>A genome reference for cultivated species of the human gut microbiota.</title>
        <authorList>
            <person name="Zou Y."/>
            <person name="Xue W."/>
            <person name="Luo G."/>
        </authorList>
    </citation>
    <scope>NUCLEOTIDE SEQUENCE [LARGE SCALE GENOMIC DNA]</scope>
    <source>
        <strain evidence="2 3">AM07-24</strain>
    </source>
</reference>
<keyword evidence="1" id="KW-1133">Transmembrane helix</keyword>